<evidence type="ECO:0008006" key="3">
    <source>
        <dbReference type="Google" id="ProtNLM"/>
    </source>
</evidence>
<proteinExistence type="predicted"/>
<dbReference type="EMBL" id="VOPW01000001">
    <property type="protein sequence ID" value="TXC66150.1"/>
    <property type="molecule type" value="Genomic_DNA"/>
</dbReference>
<comment type="caution">
    <text evidence="1">The sequence shown here is derived from an EMBL/GenBank/DDBJ whole genome shotgun (WGS) entry which is preliminary data.</text>
</comment>
<keyword evidence="2" id="KW-1185">Reference proteome</keyword>
<dbReference type="Proteomes" id="UP000321832">
    <property type="component" value="Unassembled WGS sequence"/>
</dbReference>
<evidence type="ECO:0000313" key="1">
    <source>
        <dbReference type="EMBL" id="TXC66150.1"/>
    </source>
</evidence>
<gene>
    <name evidence="1" type="ORF">FSC37_10080</name>
</gene>
<dbReference type="AlphaFoldDB" id="A0A5C6U0T3"/>
<evidence type="ECO:0000313" key="2">
    <source>
        <dbReference type="Proteomes" id="UP000321832"/>
    </source>
</evidence>
<name>A0A5C6U0T3_9BURK</name>
<sequence>MAQTAYLQITLKVDGKDRPAAGAVYQQFKQPFLATVPGAQAKELLVRDDDVQVLHRFASRKQAEAYLSSDLFNKDVVVGLKPLLKAAPDIRVYTAN</sequence>
<protein>
    <recommendedName>
        <fullName evidence="3">ABM domain-containing protein</fullName>
    </recommendedName>
</protein>
<reference evidence="1 2" key="1">
    <citation type="submission" date="2019-08" db="EMBL/GenBank/DDBJ databases">
        <authorList>
            <person name="Khan S.A."/>
            <person name="Jeon C.O."/>
            <person name="Jeong S.E."/>
        </authorList>
    </citation>
    <scope>NUCLEOTIDE SEQUENCE [LARGE SCALE GENOMIC DNA]</scope>
    <source>
        <strain evidence="2">IMCC1728</strain>
    </source>
</reference>
<organism evidence="1 2">
    <name type="scientific">Piscinibacter aquaticus</name>
    <dbReference type="NCBI Taxonomy" id="392597"/>
    <lineage>
        <taxon>Bacteria</taxon>
        <taxon>Pseudomonadati</taxon>
        <taxon>Pseudomonadota</taxon>
        <taxon>Betaproteobacteria</taxon>
        <taxon>Burkholderiales</taxon>
        <taxon>Sphaerotilaceae</taxon>
        <taxon>Piscinibacter</taxon>
    </lineage>
</organism>
<accession>A0A5C6U0T3</accession>